<dbReference type="Proteomes" id="UP001501752">
    <property type="component" value="Unassembled WGS sequence"/>
</dbReference>
<evidence type="ECO:0008006" key="3">
    <source>
        <dbReference type="Google" id="ProtNLM"/>
    </source>
</evidence>
<sequence>MTDRPATPPCPCVLCDPAASATPRARRHRAEHWSSEMAHVRDHGWHVVGVGGGGEVPNWAFTVGLWHSHRIPEVAMFSLELQGLMHWVDAAAAQLRDGASTEPGTLLPDVIDGYRVEVRPVDDSWYRPLFGTAVGFYRRSPVPFVQLLWPDREHRPPLDGRASAGCRSQPGLWLPVDEHPKGVWTDEAAEAG</sequence>
<name>A0ABP9ERV4_9ACTN</name>
<comment type="caution">
    <text evidence="1">The sequence shown here is derived from an EMBL/GenBank/DDBJ whole genome shotgun (WGS) entry which is preliminary data.</text>
</comment>
<dbReference type="InterPro" id="IPR025358">
    <property type="entry name" value="DUF4262"/>
</dbReference>
<proteinExistence type="predicted"/>
<protein>
    <recommendedName>
        <fullName evidence="3">DUF4262 domain-containing protein</fullName>
    </recommendedName>
</protein>
<accession>A0ABP9ERV4</accession>
<keyword evidence="2" id="KW-1185">Reference proteome</keyword>
<reference evidence="2" key="1">
    <citation type="journal article" date="2019" name="Int. J. Syst. Evol. Microbiol.">
        <title>The Global Catalogue of Microorganisms (GCM) 10K type strain sequencing project: providing services to taxonomists for standard genome sequencing and annotation.</title>
        <authorList>
            <consortium name="The Broad Institute Genomics Platform"/>
            <consortium name="The Broad Institute Genome Sequencing Center for Infectious Disease"/>
            <person name="Wu L."/>
            <person name="Ma J."/>
        </authorList>
    </citation>
    <scope>NUCLEOTIDE SEQUENCE [LARGE SCALE GENOMIC DNA]</scope>
    <source>
        <strain evidence="2">JCM 13006</strain>
    </source>
</reference>
<dbReference type="RefSeq" id="WP_345701622.1">
    <property type="nucleotide sequence ID" value="NZ_BAABIS010000001.1"/>
</dbReference>
<gene>
    <name evidence="1" type="ORF">GCM10023235_77570</name>
</gene>
<dbReference type="Pfam" id="PF14081">
    <property type="entry name" value="DUF4262"/>
    <property type="match status" value="1"/>
</dbReference>
<dbReference type="EMBL" id="BAABIS010000001">
    <property type="protein sequence ID" value="GAA4885054.1"/>
    <property type="molecule type" value="Genomic_DNA"/>
</dbReference>
<evidence type="ECO:0000313" key="1">
    <source>
        <dbReference type="EMBL" id="GAA4885054.1"/>
    </source>
</evidence>
<organism evidence="1 2">
    <name type="scientific">Kitasatospora terrestris</name>
    <dbReference type="NCBI Taxonomy" id="258051"/>
    <lineage>
        <taxon>Bacteria</taxon>
        <taxon>Bacillati</taxon>
        <taxon>Actinomycetota</taxon>
        <taxon>Actinomycetes</taxon>
        <taxon>Kitasatosporales</taxon>
        <taxon>Streptomycetaceae</taxon>
        <taxon>Kitasatospora</taxon>
    </lineage>
</organism>
<evidence type="ECO:0000313" key="2">
    <source>
        <dbReference type="Proteomes" id="UP001501752"/>
    </source>
</evidence>